<evidence type="ECO:0000256" key="2">
    <source>
        <dbReference type="ARBA" id="ARBA00022692"/>
    </source>
</evidence>
<evidence type="ECO:0000256" key="4">
    <source>
        <dbReference type="ARBA" id="ARBA00023136"/>
    </source>
</evidence>
<dbReference type="GO" id="GO:0055085">
    <property type="term" value="P:transmembrane transport"/>
    <property type="evidence" value="ECO:0007669"/>
    <property type="project" value="InterPro"/>
</dbReference>
<dbReference type="PROSITE" id="PS52015">
    <property type="entry name" value="TONB_CTD"/>
    <property type="match status" value="1"/>
</dbReference>
<protein>
    <submittedName>
        <fullName evidence="8">Energy transducer TonB</fullName>
    </submittedName>
</protein>
<comment type="caution">
    <text evidence="8">The sequence shown here is derived from an EMBL/GenBank/DDBJ whole genome shotgun (WGS) entry which is preliminary data.</text>
</comment>
<feature type="region of interest" description="Disordered" evidence="5">
    <location>
        <begin position="98"/>
        <end position="148"/>
    </location>
</feature>
<dbReference type="Proteomes" id="UP000284322">
    <property type="component" value="Unassembled WGS sequence"/>
</dbReference>
<comment type="subcellular location">
    <subcellularLocation>
        <location evidence="1">Membrane</location>
        <topology evidence="1">Single-pass membrane protein</topology>
    </subcellularLocation>
</comment>
<feature type="transmembrane region" description="Helical" evidence="6">
    <location>
        <begin position="57"/>
        <end position="78"/>
    </location>
</feature>
<evidence type="ECO:0000256" key="6">
    <source>
        <dbReference type="SAM" id="Phobius"/>
    </source>
</evidence>
<dbReference type="NCBIfam" id="TIGR01352">
    <property type="entry name" value="tonB_Cterm"/>
    <property type="match status" value="1"/>
</dbReference>
<dbReference type="InterPro" id="IPR037682">
    <property type="entry name" value="TonB_C"/>
</dbReference>
<evidence type="ECO:0000256" key="1">
    <source>
        <dbReference type="ARBA" id="ARBA00004167"/>
    </source>
</evidence>
<name>A0A419R1Z3_9SPHN</name>
<evidence type="ECO:0000256" key="3">
    <source>
        <dbReference type="ARBA" id="ARBA00022989"/>
    </source>
</evidence>
<dbReference type="GO" id="GO:0016020">
    <property type="term" value="C:membrane"/>
    <property type="evidence" value="ECO:0007669"/>
    <property type="project" value="UniProtKB-SubCell"/>
</dbReference>
<dbReference type="Gene3D" id="3.30.1150.10">
    <property type="match status" value="1"/>
</dbReference>
<evidence type="ECO:0000313" key="8">
    <source>
        <dbReference type="EMBL" id="RJX67934.1"/>
    </source>
</evidence>
<accession>A0A419R1Z3</accession>
<organism evidence="8 9">
    <name type="scientific">Tsuneonella suprasediminis</name>
    <dbReference type="NCBI Taxonomy" id="2306996"/>
    <lineage>
        <taxon>Bacteria</taxon>
        <taxon>Pseudomonadati</taxon>
        <taxon>Pseudomonadota</taxon>
        <taxon>Alphaproteobacteria</taxon>
        <taxon>Sphingomonadales</taxon>
        <taxon>Erythrobacteraceae</taxon>
        <taxon>Tsuneonella</taxon>
    </lineage>
</organism>
<dbReference type="AlphaFoldDB" id="A0A419R1Z3"/>
<keyword evidence="4 6" id="KW-0472">Membrane</keyword>
<evidence type="ECO:0000256" key="5">
    <source>
        <dbReference type="SAM" id="MobiDB-lite"/>
    </source>
</evidence>
<keyword evidence="2 6" id="KW-0812">Transmembrane</keyword>
<keyword evidence="3 6" id="KW-1133">Transmembrane helix</keyword>
<proteinExistence type="predicted"/>
<reference evidence="8 9" key="1">
    <citation type="submission" date="2018-09" db="EMBL/GenBank/DDBJ databases">
        <title>Altererythrobacter sp.Ery1 and Ery12, the genome sequencing of novel strains in genus Alterythrobacter.</title>
        <authorList>
            <person name="Cheng H."/>
            <person name="Wu Y.-H."/>
            <person name="Fang C."/>
            <person name="Xu X.-W."/>
        </authorList>
    </citation>
    <scope>NUCLEOTIDE SEQUENCE [LARGE SCALE GENOMIC DNA]</scope>
    <source>
        <strain evidence="8 9">Ery12</strain>
    </source>
</reference>
<dbReference type="Pfam" id="PF03544">
    <property type="entry name" value="TonB_C"/>
    <property type="match status" value="1"/>
</dbReference>
<evidence type="ECO:0000259" key="7">
    <source>
        <dbReference type="PROSITE" id="PS52015"/>
    </source>
</evidence>
<evidence type="ECO:0000313" key="9">
    <source>
        <dbReference type="Proteomes" id="UP000284322"/>
    </source>
</evidence>
<dbReference type="InterPro" id="IPR006260">
    <property type="entry name" value="TonB/TolA_C"/>
</dbReference>
<sequence length="266" mass="28157">MPCRSAGCRSAITKRPAYYRLCRVVAVRSTSACRRSSDRTRAMAFADTRTGWSLPGLAAAIAVHGALLVAAVTAFAVAGQGERHHRSREVVAIFEAAERPVPPPPPPEGRKAGRVVPPVRPVPRSSDAQPPVVVSDLSPGRAASTPLPLLPAAPAARAIQPEAPHSAPPPPPQPVTAKADPLAAYAAQLRAAIMRWKPRGLRKEGEVTVAFTLTPTGQLNATRLAQSSGDVQLDRMALRMVRQAAPFAAPPKDADSLDFTIAVRFH</sequence>
<dbReference type="SUPFAM" id="SSF74653">
    <property type="entry name" value="TolA/TonB C-terminal domain"/>
    <property type="match status" value="1"/>
</dbReference>
<keyword evidence="9" id="KW-1185">Reference proteome</keyword>
<dbReference type="OrthoDB" id="7433592at2"/>
<gene>
    <name evidence="8" type="ORF">D6858_08280</name>
</gene>
<feature type="domain" description="TonB C-terminal" evidence="7">
    <location>
        <begin position="179"/>
        <end position="266"/>
    </location>
</feature>
<dbReference type="EMBL" id="RAHJ01000018">
    <property type="protein sequence ID" value="RJX67934.1"/>
    <property type="molecule type" value="Genomic_DNA"/>
</dbReference>